<reference evidence="1" key="1">
    <citation type="journal article" date="2023" name="Science">
        <title>Genome structures resolve the early diversification of teleost fishes.</title>
        <authorList>
            <person name="Parey E."/>
            <person name="Louis A."/>
            <person name="Montfort J."/>
            <person name="Bouchez O."/>
            <person name="Roques C."/>
            <person name="Iampietro C."/>
            <person name="Lluch J."/>
            <person name="Castinel A."/>
            <person name="Donnadieu C."/>
            <person name="Desvignes T."/>
            <person name="Floi Bucao C."/>
            <person name="Jouanno E."/>
            <person name="Wen M."/>
            <person name="Mejri S."/>
            <person name="Dirks R."/>
            <person name="Jansen H."/>
            <person name="Henkel C."/>
            <person name="Chen W.J."/>
            <person name="Zahm M."/>
            <person name="Cabau C."/>
            <person name="Klopp C."/>
            <person name="Thompson A.W."/>
            <person name="Robinson-Rechavi M."/>
            <person name="Braasch I."/>
            <person name="Lecointre G."/>
            <person name="Bobe J."/>
            <person name="Postlethwait J.H."/>
            <person name="Berthelot C."/>
            <person name="Roest Crollius H."/>
            <person name="Guiguen Y."/>
        </authorList>
    </citation>
    <scope>NUCLEOTIDE SEQUENCE</scope>
    <source>
        <strain evidence="1">NC1722</strain>
    </source>
</reference>
<sequence length="105" mass="11763">MIERRRLEVTQGGNSFLAKLDDARVSKIGTDLAGVPPLNVCLMKSVLREADQEIDPTPQQAEPQLHSTVTQTKDNFTQLEIELVQLRELVRTQLCSKDSMQNGTK</sequence>
<dbReference type="EMBL" id="JAINUG010000014">
    <property type="protein sequence ID" value="KAJ8413818.1"/>
    <property type="molecule type" value="Genomic_DNA"/>
</dbReference>
<protein>
    <submittedName>
        <fullName evidence="1">Uncharacterized protein</fullName>
    </submittedName>
</protein>
<dbReference type="AlphaFoldDB" id="A0AAD7WYN1"/>
<evidence type="ECO:0000313" key="2">
    <source>
        <dbReference type="Proteomes" id="UP001221898"/>
    </source>
</evidence>
<gene>
    <name evidence="1" type="ORF">AAFF_G00064160</name>
</gene>
<organism evidence="1 2">
    <name type="scientific">Aldrovandia affinis</name>
    <dbReference type="NCBI Taxonomy" id="143900"/>
    <lineage>
        <taxon>Eukaryota</taxon>
        <taxon>Metazoa</taxon>
        <taxon>Chordata</taxon>
        <taxon>Craniata</taxon>
        <taxon>Vertebrata</taxon>
        <taxon>Euteleostomi</taxon>
        <taxon>Actinopterygii</taxon>
        <taxon>Neopterygii</taxon>
        <taxon>Teleostei</taxon>
        <taxon>Notacanthiformes</taxon>
        <taxon>Halosauridae</taxon>
        <taxon>Aldrovandia</taxon>
    </lineage>
</organism>
<accession>A0AAD7WYN1</accession>
<name>A0AAD7WYN1_9TELE</name>
<proteinExistence type="predicted"/>
<comment type="caution">
    <text evidence="1">The sequence shown here is derived from an EMBL/GenBank/DDBJ whole genome shotgun (WGS) entry which is preliminary data.</text>
</comment>
<evidence type="ECO:0000313" key="1">
    <source>
        <dbReference type="EMBL" id="KAJ8413818.1"/>
    </source>
</evidence>
<keyword evidence="2" id="KW-1185">Reference proteome</keyword>
<dbReference type="Proteomes" id="UP001221898">
    <property type="component" value="Unassembled WGS sequence"/>
</dbReference>